<dbReference type="Gene3D" id="2.20.20.110">
    <property type="entry name" value="Rad4, beta-hairpin domain BHD1"/>
    <property type="match status" value="1"/>
</dbReference>
<evidence type="ECO:0000313" key="4">
    <source>
        <dbReference type="EMBL" id="GMS95420.1"/>
    </source>
</evidence>
<comment type="caution">
    <text evidence="4">The sequence shown here is derived from an EMBL/GenBank/DDBJ whole genome shotgun (WGS) entry which is preliminary data.</text>
</comment>
<dbReference type="SUPFAM" id="SSF54001">
    <property type="entry name" value="Cysteine proteinases"/>
    <property type="match status" value="1"/>
</dbReference>
<dbReference type="InterPro" id="IPR018325">
    <property type="entry name" value="Rad4/PNGase_transGLS-fold"/>
</dbReference>
<dbReference type="EMBL" id="BTSX01000004">
    <property type="protein sequence ID" value="GMS95420.1"/>
    <property type="molecule type" value="Genomic_DNA"/>
</dbReference>
<protein>
    <recommendedName>
        <fullName evidence="6">Rad4 beta-hairpin domain-containing protein</fullName>
    </recommendedName>
</protein>
<feature type="domain" description="Rad4 beta-hairpin" evidence="3">
    <location>
        <begin position="258"/>
        <end position="333"/>
    </location>
</feature>
<evidence type="ECO:0000313" key="5">
    <source>
        <dbReference type="Proteomes" id="UP001432027"/>
    </source>
</evidence>
<reference evidence="4" key="1">
    <citation type="submission" date="2023-10" db="EMBL/GenBank/DDBJ databases">
        <title>Genome assembly of Pristionchus species.</title>
        <authorList>
            <person name="Yoshida K."/>
            <person name="Sommer R.J."/>
        </authorList>
    </citation>
    <scope>NUCLEOTIDE SEQUENCE</scope>
    <source>
        <strain evidence="4">RS0144</strain>
    </source>
</reference>
<dbReference type="InterPro" id="IPR036985">
    <property type="entry name" value="Transglutaminase-like_sf"/>
</dbReference>
<dbReference type="Pfam" id="PF03835">
    <property type="entry name" value="Rad4"/>
    <property type="match status" value="1"/>
</dbReference>
<dbReference type="InterPro" id="IPR018328">
    <property type="entry name" value="Rad4_beta-hairpin_dom3"/>
</dbReference>
<dbReference type="GO" id="GO:0000111">
    <property type="term" value="C:nucleotide-excision repair factor 2 complex"/>
    <property type="evidence" value="ECO:0007669"/>
    <property type="project" value="TreeGrafter"/>
</dbReference>
<dbReference type="GO" id="GO:0006289">
    <property type="term" value="P:nucleotide-excision repair"/>
    <property type="evidence" value="ECO:0007669"/>
    <property type="project" value="InterPro"/>
</dbReference>
<feature type="non-terminal residue" evidence="4">
    <location>
        <position position="1"/>
    </location>
</feature>
<organism evidence="4 5">
    <name type="scientific">Pristionchus entomophagus</name>
    <dbReference type="NCBI Taxonomy" id="358040"/>
    <lineage>
        <taxon>Eukaryota</taxon>
        <taxon>Metazoa</taxon>
        <taxon>Ecdysozoa</taxon>
        <taxon>Nematoda</taxon>
        <taxon>Chromadorea</taxon>
        <taxon>Rhabditida</taxon>
        <taxon>Rhabditina</taxon>
        <taxon>Diplogasteromorpha</taxon>
        <taxon>Diplogasteroidea</taxon>
        <taxon>Neodiplogasteridae</taxon>
        <taxon>Pristionchus</taxon>
    </lineage>
</organism>
<dbReference type="Pfam" id="PF10405">
    <property type="entry name" value="BHD_3"/>
    <property type="match status" value="1"/>
</dbReference>
<dbReference type="Proteomes" id="UP001432027">
    <property type="component" value="Unassembled WGS sequence"/>
</dbReference>
<dbReference type="GO" id="GO:0005737">
    <property type="term" value="C:cytoplasm"/>
    <property type="evidence" value="ECO:0007669"/>
    <property type="project" value="TreeGrafter"/>
</dbReference>
<feature type="domain" description="Rad4 beta-hairpin" evidence="2">
    <location>
        <begin position="147"/>
        <end position="199"/>
    </location>
</feature>
<dbReference type="InterPro" id="IPR038765">
    <property type="entry name" value="Papain-like_cys_pep_sf"/>
</dbReference>
<accession>A0AAV5TLV5</accession>
<dbReference type="PANTHER" id="PTHR12135:SF0">
    <property type="entry name" value="DNA REPAIR PROTEIN COMPLEMENTING XP-C CELLS"/>
    <property type="match status" value="1"/>
</dbReference>
<evidence type="ECO:0000259" key="2">
    <source>
        <dbReference type="SMART" id="SM01030"/>
    </source>
</evidence>
<evidence type="ECO:0008006" key="6">
    <source>
        <dbReference type="Google" id="ProtNLM"/>
    </source>
</evidence>
<evidence type="ECO:0000259" key="3">
    <source>
        <dbReference type="SMART" id="SM01032"/>
    </source>
</evidence>
<dbReference type="GO" id="GO:0003684">
    <property type="term" value="F:damaged DNA binding"/>
    <property type="evidence" value="ECO:0007669"/>
    <property type="project" value="InterPro"/>
</dbReference>
<dbReference type="GO" id="GO:0071942">
    <property type="term" value="C:XPC complex"/>
    <property type="evidence" value="ECO:0007669"/>
    <property type="project" value="TreeGrafter"/>
</dbReference>
<gene>
    <name evidence="4" type="ORF">PENTCL1PPCAC_17595</name>
</gene>
<feature type="region of interest" description="Disordered" evidence="1">
    <location>
        <begin position="26"/>
        <end position="50"/>
    </location>
</feature>
<dbReference type="SMART" id="SM01032">
    <property type="entry name" value="BHD_3"/>
    <property type="match status" value="1"/>
</dbReference>
<proteinExistence type="predicted"/>
<dbReference type="InterPro" id="IPR004583">
    <property type="entry name" value="DNA_repair_Rad4"/>
</dbReference>
<dbReference type="InterPro" id="IPR018326">
    <property type="entry name" value="Rad4_beta-hairpin_dom1"/>
</dbReference>
<evidence type="ECO:0000256" key="1">
    <source>
        <dbReference type="SAM" id="MobiDB-lite"/>
    </source>
</evidence>
<dbReference type="Gene3D" id="3.30.70.2460">
    <property type="entry name" value="Rad4, beta-hairpin domain BHD3"/>
    <property type="match status" value="1"/>
</dbReference>
<sequence length="411" mass="48276">EEPMSYWCEVWNEKERAWKVIDPFNLSSEGGEKKETKKGKKKDKHGKEKKSMISDFVKSWNSSTHVEPFHSCMEKYGPVLCFIAVDNNFGMRDVSSRYINGKDMISRELRGRRANEEWMMELWENKAWVSDGIKITEENEEWMEKVKKMEMPKTVAAFKDHPLYVLDKDVLKMQIIFPYDTNPIGEINKYKIYLRKFVRPINTAKWYEKMGRQIKKDEPPCGEKLVTNPLSGETGTQGLFGYWQSEPWNGGEVIEGKIPRNEFGNVYMYQPEMIPRGCIWIDDVDGIQRVATELGKDFVPPVIAWYYKRGTTIPLIRGAVFIKEDLPELLEAWKVSYKRLKEEERKDRSDRCIGRWKKLIKGMLRLAAMRKEFAPLENRRKGTTLDEDAVLVEEKASWPQKKYGGEMFEEE</sequence>
<keyword evidence="5" id="KW-1185">Reference proteome</keyword>
<dbReference type="GO" id="GO:0003697">
    <property type="term" value="F:single-stranded DNA binding"/>
    <property type="evidence" value="ECO:0007669"/>
    <property type="project" value="TreeGrafter"/>
</dbReference>
<dbReference type="Gene3D" id="3.90.260.10">
    <property type="entry name" value="Transglutaminase-like"/>
    <property type="match status" value="1"/>
</dbReference>
<dbReference type="InterPro" id="IPR042488">
    <property type="entry name" value="Rad4_BHD3_sf"/>
</dbReference>
<feature type="non-terminal residue" evidence="4">
    <location>
        <position position="411"/>
    </location>
</feature>
<dbReference type="SMART" id="SM01030">
    <property type="entry name" value="BHD_1"/>
    <property type="match status" value="1"/>
</dbReference>
<dbReference type="Pfam" id="PF10403">
    <property type="entry name" value="BHD_1"/>
    <property type="match status" value="1"/>
</dbReference>
<name>A0AAV5TLV5_9BILA</name>
<dbReference type="GO" id="GO:0006298">
    <property type="term" value="P:mismatch repair"/>
    <property type="evidence" value="ECO:0007669"/>
    <property type="project" value="TreeGrafter"/>
</dbReference>
<dbReference type="AlphaFoldDB" id="A0AAV5TLV5"/>
<dbReference type="PANTHER" id="PTHR12135">
    <property type="entry name" value="DNA REPAIR PROTEIN XP-C / RAD4"/>
    <property type="match status" value="1"/>
</dbReference>